<name>A0ABM9I968_9GAMM</name>
<reference evidence="3 4" key="1">
    <citation type="submission" date="2023-03" db="EMBL/GenBank/DDBJ databases">
        <authorList>
            <person name="Pearce D."/>
        </authorList>
    </citation>
    <scope>NUCLEOTIDE SEQUENCE [LARGE SCALE GENOMIC DNA]</scope>
    <source>
        <strain evidence="3">Msz</strain>
    </source>
</reference>
<keyword evidence="4" id="KW-1185">Reference proteome</keyword>
<proteinExistence type="predicted"/>
<feature type="transmembrane region" description="Helical" evidence="2">
    <location>
        <begin position="33"/>
        <end position="52"/>
    </location>
</feature>
<gene>
    <name evidence="3" type="ORF">MSZNOR_4778</name>
</gene>
<protein>
    <submittedName>
        <fullName evidence="3">Uncharacterized protein</fullName>
    </submittedName>
</protein>
<dbReference type="Proteomes" id="UP001162030">
    <property type="component" value="Chromosome"/>
</dbReference>
<evidence type="ECO:0000256" key="2">
    <source>
        <dbReference type="SAM" id="Phobius"/>
    </source>
</evidence>
<evidence type="ECO:0000313" key="4">
    <source>
        <dbReference type="Proteomes" id="UP001162030"/>
    </source>
</evidence>
<sequence length="99" mass="10663">MAARGTRCSNEPGEATWRCGYCRNQTTLTGGTIFQAANLVLTTWFLALYLLIQANINFSALELMCDLGVCYRTAWLAKHDPGDGGAGSGSATDRAGRDR</sequence>
<keyword evidence="2" id="KW-0812">Transmembrane</keyword>
<accession>A0ABM9I968</accession>
<dbReference type="EMBL" id="OX458333">
    <property type="protein sequence ID" value="CAI8966442.1"/>
    <property type="molecule type" value="Genomic_DNA"/>
</dbReference>
<keyword evidence="2" id="KW-1133">Transmembrane helix</keyword>
<organism evidence="3 4">
    <name type="scientific">Methylocaldum szegediense</name>
    <dbReference type="NCBI Taxonomy" id="73780"/>
    <lineage>
        <taxon>Bacteria</taxon>
        <taxon>Pseudomonadati</taxon>
        <taxon>Pseudomonadota</taxon>
        <taxon>Gammaproteobacteria</taxon>
        <taxon>Methylococcales</taxon>
        <taxon>Methylococcaceae</taxon>
        <taxon>Methylocaldum</taxon>
    </lineage>
</organism>
<evidence type="ECO:0000256" key="1">
    <source>
        <dbReference type="SAM" id="MobiDB-lite"/>
    </source>
</evidence>
<keyword evidence="2" id="KW-0472">Membrane</keyword>
<feature type="region of interest" description="Disordered" evidence="1">
    <location>
        <begin position="77"/>
        <end position="99"/>
    </location>
</feature>
<evidence type="ECO:0000313" key="3">
    <source>
        <dbReference type="EMBL" id="CAI8966442.1"/>
    </source>
</evidence>